<sequence length="80" mass="9324">MRGSVEKGYEWAVDMDPIVVPGNNLKVGLAKKHLSFTILTFIRLRSRHRQDESKYRAAHSANCIRMICHIYRKIPLNMLK</sequence>
<name>A0A6F9E877_9BACL</name>
<gene>
    <name evidence="1" type="ORF">COOX1_1519</name>
</gene>
<evidence type="ECO:0000313" key="1">
    <source>
        <dbReference type="EMBL" id="CAB3392655.1"/>
    </source>
</evidence>
<dbReference type="EMBL" id="LR792683">
    <property type="protein sequence ID" value="CAB3392655.1"/>
    <property type="molecule type" value="Genomic_DNA"/>
</dbReference>
<protein>
    <submittedName>
        <fullName evidence="1">Uncharacterized protein</fullName>
    </submittedName>
</protein>
<dbReference type="AlphaFoldDB" id="A0A6F9E877"/>
<evidence type="ECO:0000313" key="2">
    <source>
        <dbReference type="Proteomes" id="UP000502196"/>
    </source>
</evidence>
<reference evidence="1 2" key="1">
    <citation type="submission" date="2020-04" db="EMBL/GenBank/DDBJ databases">
        <authorList>
            <person name="Hogendoorn C."/>
        </authorList>
    </citation>
    <scope>NUCLEOTIDE SEQUENCE [LARGE SCALE GENOMIC DNA]</scope>
    <source>
        <strain evidence="1">COOX1</strain>
    </source>
</reference>
<organism evidence="1 2">
    <name type="scientific">Kyrpidia spormannii</name>
    <dbReference type="NCBI Taxonomy" id="2055160"/>
    <lineage>
        <taxon>Bacteria</taxon>
        <taxon>Bacillati</taxon>
        <taxon>Bacillota</taxon>
        <taxon>Bacilli</taxon>
        <taxon>Bacillales</taxon>
        <taxon>Alicyclobacillaceae</taxon>
        <taxon>Kyrpidia</taxon>
    </lineage>
</organism>
<proteinExistence type="predicted"/>
<accession>A0A6F9E877</accession>
<dbReference type="Proteomes" id="UP000502196">
    <property type="component" value="Chromosome"/>
</dbReference>